<feature type="region of interest" description="Disordered" evidence="1">
    <location>
        <begin position="122"/>
        <end position="143"/>
    </location>
</feature>
<gene>
    <name evidence="2" type="ORF">B0T19DRAFT_433347</name>
</gene>
<organism evidence="2 3">
    <name type="scientific">Cercophora scortea</name>
    <dbReference type="NCBI Taxonomy" id="314031"/>
    <lineage>
        <taxon>Eukaryota</taxon>
        <taxon>Fungi</taxon>
        <taxon>Dikarya</taxon>
        <taxon>Ascomycota</taxon>
        <taxon>Pezizomycotina</taxon>
        <taxon>Sordariomycetes</taxon>
        <taxon>Sordariomycetidae</taxon>
        <taxon>Sordariales</taxon>
        <taxon>Lasiosphaeriaceae</taxon>
        <taxon>Cercophora</taxon>
    </lineage>
</organism>
<evidence type="ECO:0000313" key="2">
    <source>
        <dbReference type="EMBL" id="KAK3319934.1"/>
    </source>
</evidence>
<reference evidence="2" key="1">
    <citation type="journal article" date="2023" name="Mol. Phylogenet. Evol.">
        <title>Genome-scale phylogeny and comparative genomics of the fungal order Sordariales.</title>
        <authorList>
            <person name="Hensen N."/>
            <person name="Bonometti L."/>
            <person name="Westerberg I."/>
            <person name="Brannstrom I.O."/>
            <person name="Guillou S."/>
            <person name="Cros-Aarteil S."/>
            <person name="Calhoun S."/>
            <person name="Haridas S."/>
            <person name="Kuo A."/>
            <person name="Mondo S."/>
            <person name="Pangilinan J."/>
            <person name="Riley R."/>
            <person name="LaButti K."/>
            <person name="Andreopoulos B."/>
            <person name="Lipzen A."/>
            <person name="Chen C."/>
            <person name="Yan M."/>
            <person name="Daum C."/>
            <person name="Ng V."/>
            <person name="Clum A."/>
            <person name="Steindorff A."/>
            <person name="Ohm R.A."/>
            <person name="Martin F."/>
            <person name="Silar P."/>
            <person name="Natvig D.O."/>
            <person name="Lalanne C."/>
            <person name="Gautier V."/>
            <person name="Ament-Velasquez S.L."/>
            <person name="Kruys A."/>
            <person name="Hutchinson M.I."/>
            <person name="Powell A.J."/>
            <person name="Barry K."/>
            <person name="Miller A.N."/>
            <person name="Grigoriev I.V."/>
            <person name="Debuchy R."/>
            <person name="Gladieux P."/>
            <person name="Hiltunen Thoren M."/>
            <person name="Johannesson H."/>
        </authorList>
    </citation>
    <scope>NUCLEOTIDE SEQUENCE</scope>
    <source>
        <strain evidence="2">SMH4131-1</strain>
    </source>
</reference>
<protein>
    <submittedName>
        <fullName evidence="2">Uncharacterized protein</fullName>
    </submittedName>
</protein>
<accession>A0AAE0I7X2</accession>
<reference evidence="2" key="2">
    <citation type="submission" date="2023-06" db="EMBL/GenBank/DDBJ databases">
        <authorList>
            <consortium name="Lawrence Berkeley National Laboratory"/>
            <person name="Haridas S."/>
            <person name="Hensen N."/>
            <person name="Bonometti L."/>
            <person name="Westerberg I."/>
            <person name="Brannstrom I.O."/>
            <person name="Guillou S."/>
            <person name="Cros-Aarteil S."/>
            <person name="Calhoun S."/>
            <person name="Kuo A."/>
            <person name="Mondo S."/>
            <person name="Pangilinan J."/>
            <person name="Riley R."/>
            <person name="Labutti K."/>
            <person name="Andreopoulos B."/>
            <person name="Lipzen A."/>
            <person name="Chen C."/>
            <person name="Yanf M."/>
            <person name="Daum C."/>
            <person name="Ng V."/>
            <person name="Clum A."/>
            <person name="Steindorff A."/>
            <person name="Ohm R."/>
            <person name="Martin F."/>
            <person name="Silar P."/>
            <person name="Natvig D."/>
            <person name="Lalanne C."/>
            <person name="Gautier V."/>
            <person name="Ament-Velasquez S.L."/>
            <person name="Kruys A."/>
            <person name="Hutchinson M.I."/>
            <person name="Powell A.J."/>
            <person name="Barry K."/>
            <person name="Miller A.N."/>
            <person name="Grigoriev I.V."/>
            <person name="Debuchy R."/>
            <person name="Gladieux P."/>
            <person name="Thoren M.H."/>
            <person name="Johannesson H."/>
        </authorList>
    </citation>
    <scope>NUCLEOTIDE SEQUENCE</scope>
    <source>
        <strain evidence="2">SMH4131-1</strain>
    </source>
</reference>
<dbReference type="Proteomes" id="UP001286456">
    <property type="component" value="Unassembled WGS sequence"/>
</dbReference>
<keyword evidence="3" id="KW-1185">Reference proteome</keyword>
<feature type="compositionally biased region" description="Pro residues" evidence="1">
    <location>
        <begin position="130"/>
        <end position="140"/>
    </location>
</feature>
<comment type="caution">
    <text evidence="2">The sequence shown here is derived from an EMBL/GenBank/DDBJ whole genome shotgun (WGS) entry which is preliminary data.</text>
</comment>
<dbReference type="AlphaFoldDB" id="A0AAE0I7X2"/>
<evidence type="ECO:0000256" key="1">
    <source>
        <dbReference type="SAM" id="MobiDB-lite"/>
    </source>
</evidence>
<evidence type="ECO:0000313" key="3">
    <source>
        <dbReference type="Proteomes" id="UP001286456"/>
    </source>
</evidence>
<proteinExistence type="predicted"/>
<name>A0AAE0I7X2_9PEZI</name>
<dbReference type="EMBL" id="JAUEPO010000006">
    <property type="protein sequence ID" value="KAK3319934.1"/>
    <property type="molecule type" value="Genomic_DNA"/>
</dbReference>
<sequence length="268" mass="29501">MPRCITVVHYAVSFRFVHFLSRLPRFLRPCVHSQLMAPCANLEVFGGVDLKLSAHPRASTFSTPSTPPRCMPDCSHHWMGRSRHWGSARLSFCAFAPTKTWQFGQRASASPDGVVSIPHTTHARPHISTQPPPSIAPVPDSPNKLPESARGLLRSQIVSTSNCFDLDLVLFMCVTRDGAEGVIRVSSVQSIRPSTPACYWPNTTRCILSSQQLPLSSQKDPVCTLSSRLFLRRSIVALRRALVGVVRTWLSDWPECATSLICAAASPT</sequence>